<dbReference type="EMBL" id="CM044706">
    <property type="protein sequence ID" value="KAI5657178.1"/>
    <property type="molecule type" value="Genomic_DNA"/>
</dbReference>
<proteinExistence type="predicted"/>
<evidence type="ECO:0000313" key="2">
    <source>
        <dbReference type="Proteomes" id="UP001060085"/>
    </source>
</evidence>
<comment type="caution">
    <text evidence="1">The sequence shown here is derived from an EMBL/GenBank/DDBJ whole genome shotgun (WGS) entry which is preliminary data.</text>
</comment>
<dbReference type="Proteomes" id="UP001060085">
    <property type="component" value="Linkage Group LG06"/>
</dbReference>
<gene>
    <name evidence="1" type="ORF">M9H77_25971</name>
</gene>
<keyword evidence="2" id="KW-1185">Reference proteome</keyword>
<name>A0ACC0A8F0_CATRO</name>
<protein>
    <submittedName>
        <fullName evidence="1">Uncharacterized protein</fullName>
    </submittedName>
</protein>
<sequence>MSMPVMGCRSTIKWPKQITASLVEQLIRAEKDLHKAIVVFDTATAEYSNGFRHDQTTFGLMISRLLSVNQFSSAEAMLERMKDENCKITEDIFLSIYRAYGRVHKPLEVIRVFQMMKKYNCQPTQKSYITVFSILVDENQLNTGLKFYRYMRKMGIPASVPSLNILMKALCKNSSTINSALEIFTEMPKRGHIPDSYSYGTLINGFCRVGKINEAKELFSQMEANGCSPNVVTYTCLIRGLCQYNSLDEAISFLEIMKIRGIQPNVFTYSCIMDGLCKSGQSSRAMKLLEVMINERQVPNMVTYSTLVYGLCKDGKLREALEVFDRMKLQGLKPDAGLYWKIISGFCDTRRFQDAANFLDEMVLGGISPNRVTWSLHVKIHNTVVQGLCTESDGNRAFQVYQSMRTRGISVEEKSFVLLLDSFCRRGDAHKASRILDEMVLDGCIPDEGAWKAILSGFWDKKKVWEAAKCVHKKLVEEQPC</sequence>
<accession>A0ACC0A8F0</accession>
<evidence type="ECO:0000313" key="1">
    <source>
        <dbReference type="EMBL" id="KAI5657178.1"/>
    </source>
</evidence>
<organism evidence="1 2">
    <name type="scientific">Catharanthus roseus</name>
    <name type="common">Madagascar periwinkle</name>
    <name type="synonym">Vinca rosea</name>
    <dbReference type="NCBI Taxonomy" id="4058"/>
    <lineage>
        <taxon>Eukaryota</taxon>
        <taxon>Viridiplantae</taxon>
        <taxon>Streptophyta</taxon>
        <taxon>Embryophyta</taxon>
        <taxon>Tracheophyta</taxon>
        <taxon>Spermatophyta</taxon>
        <taxon>Magnoliopsida</taxon>
        <taxon>eudicotyledons</taxon>
        <taxon>Gunneridae</taxon>
        <taxon>Pentapetalae</taxon>
        <taxon>asterids</taxon>
        <taxon>lamiids</taxon>
        <taxon>Gentianales</taxon>
        <taxon>Apocynaceae</taxon>
        <taxon>Rauvolfioideae</taxon>
        <taxon>Vinceae</taxon>
        <taxon>Catharanthinae</taxon>
        <taxon>Catharanthus</taxon>
    </lineage>
</organism>
<reference evidence="2" key="1">
    <citation type="journal article" date="2023" name="Nat. Plants">
        <title>Single-cell RNA sequencing provides a high-resolution roadmap for understanding the multicellular compartmentation of specialized metabolism.</title>
        <authorList>
            <person name="Sun S."/>
            <person name="Shen X."/>
            <person name="Li Y."/>
            <person name="Li Y."/>
            <person name="Wang S."/>
            <person name="Li R."/>
            <person name="Zhang H."/>
            <person name="Shen G."/>
            <person name="Guo B."/>
            <person name="Wei J."/>
            <person name="Xu J."/>
            <person name="St-Pierre B."/>
            <person name="Chen S."/>
            <person name="Sun C."/>
        </authorList>
    </citation>
    <scope>NUCLEOTIDE SEQUENCE [LARGE SCALE GENOMIC DNA]</scope>
</reference>